<name>A0A8B7UT72_CASCN</name>
<gene>
    <name evidence="1" type="primary">LOC109688658</name>
</gene>
<dbReference type="KEGG" id="ccan:109688658"/>
<protein>
    <submittedName>
        <fullName evidence="1">Ubiquitin-conjugating enzyme E2 variant 1-like</fullName>
    </submittedName>
</protein>
<proteinExistence type="predicted"/>
<reference evidence="1" key="1">
    <citation type="submission" date="2025-08" db="UniProtKB">
        <authorList>
            <consortium name="RefSeq"/>
        </authorList>
    </citation>
    <scope>IDENTIFICATION</scope>
    <source>
        <tissue evidence="1">Leukocyte</tissue>
    </source>
</reference>
<dbReference type="OrthoDB" id="6508832at2759"/>
<dbReference type="SUPFAM" id="SSF54495">
    <property type="entry name" value="UBC-like"/>
    <property type="match status" value="1"/>
</dbReference>
<evidence type="ECO:0000313" key="1">
    <source>
        <dbReference type="RefSeq" id="XP_020022748.1"/>
    </source>
</evidence>
<dbReference type="InterPro" id="IPR016135">
    <property type="entry name" value="UBQ-conjugating_enzyme/RWD"/>
</dbReference>
<dbReference type="RefSeq" id="XP_020022748.1">
    <property type="nucleotide sequence ID" value="XM_020167159.1"/>
</dbReference>
<dbReference type="AlphaFoldDB" id="A0A8B7UT72"/>
<organism evidence="1">
    <name type="scientific">Castor canadensis</name>
    <name type="common">American beaver</name>
    <dbReference type="NCBI Taxonomy" id="51338"/>
    <lineage>
        <taxon>Eukaryota</taxon>
        <taxon>Metazoa</taxon>
        <taxon>Chordata</taxon>
        <taxon>Craniata</taxon>
        <taxon>Vertebrata</taxon>
        <taxon>Euteleostomi</taxon>
        <taxon>Mammalia</taxon>
        <taxon>Eutheria</taxon>
        <taxon>Euarchontoglires</taxon>
        <taxon>Glires</taxon>
        <taxon>Rodentia</taxon>
        <taxon>Castorimorpha</taxon>
        <taxon>Castoridae</taxon>
        <taxon>Castor</taxon>
    </lineage>
</organism>
<accession>A0A8B7UT72</accession>
<sequence>MASTTGIGIKVPCNFQLLEELESQKGVGDGTVSWDLEDDGDMALTRWTGMIIGAPRVDPRAISVLAKWQNSYSIKVFLRELWCLVMSKENVKLSQPPKGQC</sequence>
<dbReference type="Gene3D" id="3.10.110.10">
    <property type="entry name" value="Ubiquitin Conjugating Enzyme"/>
    <property type="match status" value="1"/>
</dbReference>